<feature type="domain" description="Protein kinase" evidence="6">
    <location>
        <begin position="35"/>
        <end position="303"/>
    </location>
</feature>
<keyword evidence="8" id="KW-1185">Reference proteome</keyword>
<feature type="compositionally biased region" description="Low complexity" evidence="5">
    <location>
        <begin position="416"/>
        <end position="442"/>
    </location>
</feature>
<name>A0ABQ8Y0H8_9EUKA</name>
<dbReference type="PANTHER" id="PTHR11909">
    <property type="entry name" value="CASEIN KINASE-RELATED"/>
    <property type="match status" value="1"/>
</dbReference>
<dbReference type="Pfam" id="PF00069">
    <property type="entry name" value="Pkinase"/>
    <property type="match status" value="1"/>
</dbReference>
<keyword evidence="3 4" id="KW-0067">ATP-binding</keyword>
<reference evidence="7" key="1">
    <citation type="submission" date="2022-08" db="EMBL/GenBank/DDBJ databases">
        <title>Novel sulfate-reducing endosymbionts in the free-living metamonad Anaeramoeba.</title>
        <authorList>
            <person name="Jerlstrom-Hultqvist J."/>
            <person name="Cepicka I."/>
            <person name="Gallot-Lavallee L."/>
            <person name="Salas-Leiva D."/>
            <person name="Curtis B.A."/>
            <person name="Zahonova K."/>
            <person name="Pipaliya S."/>
            <person name="Dacks J."/>
            <person name="Roger A.J."/>
        </authorList>
    </citation>
    <scope>NUCLEOTIDE SEQUENCE</scope>
    <source>
        <strain evidence="7">Schooner1</strain>
    </source>
</reference>
<feature type="compositionally biased region" description="Basic and acidic residues" evidence="5">
    <location>
        <begin position="359"/>
        <end position="371"/>
    </location>
</feature>
<evidence type="ECO:0000256" key="4">
    <source>
        <dbReference type="PROSITE-ProRule" id="PRU10141"/>
    </source>
</evidence>
<feature type="binding site" evidence="4">
    <location>
        <position position="64"/>
    </location>
    <ligand>
        <name>ATP</name>
        <dbReference type="ChEBI" id="CHEBI:30616"/>
    </ligand>
</feature>
<proteinExistence type="predicted"/>
<dbReference type="InterPro" id="IPR000719">
    <property type="entry name" value="Prot_kinase_dom"/>
</dbReference>
<dbReference type="SUPFAM" id="SSF56112">
    <property type="entry name" value="Protein kinase-like (PK-like)"/>
    <property type="match status" value="1"/>
</dbReference>
<dbReference type="EC" id="2.7.11.1" evidence="1"/>
<evidence type="ECO:0000256" key="2">
    <source>
        <dbReference type="ARBA" id="ARBA00022741"/>
    </source>
</evidence>
<evidence type="ECO:0000256" key="3">
    <source>
        <dbReference type="ARBA" id="ARBA00022840"/>
    </source>
</evidence>
<evidence type="ECO:0000313" key="7">
    <source>
        <dbReference type="EMBL" id="KAJ6238360.1"/>
    </source>
</evidence>
<dbReference type="InterPro" id="IPR011009">
    <property type="entry name" value="Kinase-like_dom_sf"/>
</dbReference>
<dbReference type="CDD" id="cd14016">
    <property type="entry name" value="STKc_CK1"/>
    <property type="match status" value="1"/>
</dbReference>
<evidence type="ECO:0000256" key="5">
    <source>
        <dbReference type="SAM" id="MobiDB-lite"/>
    </source>
</evidence>
<dbReference type="Gene3D" id="1.10.510.10">
    <property type="entry name" value="Transferase(Phosphotransferase) domain 1"/>
    <property type="match status" value="1"/>
</dbReference>
<evidence type="ECO:0000259" key="6">
    <source>
        <dbReference type="PROSITE" id="PS50011"/>
    </source>
</evidence>
<sequence>MGNLKIHKLKNGLEQNDFFLPSEFLNKDLLVDNQYRVEKKIGSGSFGKIHICSKISNGEIYAVKFETESQEGQLNYEYKLYQIFKGQPGFPNVYHFGLRDFEHFMIMDYLGPNLESLFKYCDRKFSLKTVLMIADQVLCLIEKVHSKSFVYRDIKPENFVIGRKNQKNQIFIIDFGLAKLYRNFWTQKLNKYRNNRELVGTVRYSSINTHLGIEQSRRDDLESIGYMLVYFLKGKLPWQGFKASNNKERNEKICDKKVLTPLRVLCEDLPAEFIHYLDYCKNLSFDDTPNYSFLRSKFRNLFLKKGYIYDFEYDWKVKHEKEWKNQTGILDKNSNKSDQNSNNRNNINNNNGNNNSNQENEKNEKNEKEVPYNDEEEIEKEKIKKNNISSQVLNINREIETGSNEKTKVSQIQIGNNNNNNNNHNNNISSSSNNNNENNNNKYNEKKKELINETLTDSDNENETDPNMEEKLNELEQRRKFYNSKQNEKLKLTVEHLLLKQQQITEVTDKQKELEIQHFLRLGEIYSLKCRSMYHSTREIDEIIKNNPEYKDEKVEELISYIKMELRRNLNYYSLILLQNDHNNLLYLINEKKKLIENGELISGGSGKKKKKKKKKLKKSENKLLVQEKIQKKKQMIEQKFLILKNVTHLREIKQNEKIQKQLIRLKESSKKNLSLKKLDHLFDDLDKLFISIQENFRKD</sequence>
<evidence type="ECO:0000313" key="8">
    <source>
        <dbReference type="Proteomes" id="UP001150062"/>
    </source>
</evidence>
<dbReference type="PROSITE" id="PS50011">
    <property type="entry name" value="PROTEIN_KINASE_DOM"/>
    <property type="match status" value="1"/>
</dbReference>
<feature type="compositionally biased region" description="Low complexity" evidence="5">
    <location>
        <begin position="336"/>
        <end position="358"/>
    </location>
</feature>
<dbReference type="InterPro" id="IPR008271">
    <property type="entry name" value="Ser/Thr_kinase_AS"/>
</dbReference>
<dbReference type="InterPro" id="IPR050235">
    <property type="entry name" value="CK1_Ser-Thr_kinase"/>
</dbReference>
<feature type="region of interest" description="Disordered" evidence="5">
    <location>
        <begin position="403"/>
        <end position="442"/>
    </location>
</feature>
<organism evidence="7 8">
    <name type="scientific">Anaeramoeba flamelloides</name>
    <dbReference type="NCBI Taxonomy" id="1746091"/>
    <lineage>
        <taxon>Eukaryota</taxon>
        <taxon>Metamonada</taxon>
        <taxon>Anaeramoebidae</taxon>
        <taxon>Anaeramoeba</taxon>
    </lineage>
</organism>
<evidence type="ECO:0000256" key="1">
    <source>
        <dbReference type="ARBA" id="ARBA00012513"/>
    </source>
</evidence>
<dbReference type="PROSITE" id="PS00108">
    <property type="entry name" value="PROTEIN_KINASE_ST"/>
    <property type="match status" value="1"/>
</dbReference>
<protein>
    <recommendedName>
        <fullName evidence="1">non-specific serine/threonine protein kinase</fullName>
        <ecNumber evidence="1">2.7.11.1</ecNumber>
    </recommendedName>
</protein>
<keyword evidence="2 4" id="KW-0547">Nucleotide-binding</keyword>
<comment type="caution">
    <text evidence="7">The sequence shown here is derived from an EMBL/GenBank/DDBJ whole genome shotgun (WGS) entry which is preliminary data.</text>
</comment>
<dbReference type="InterPro" id="IPR017441">
    <property type="entry name" value="Protein_kinase_ATP_BS"/>
</dbReference>
<feature type="region of interest" description="Disordered" evidence="5">
    <location>
        <begin position="328"/>
        <end position="382"/>
    </location>
</feature>
<dbReference type="PROSITE" id="PS00107">
    <property type="entry name" value="PROTEIN_KINASE_ATP"/>
    <property type="match status" value="1"/>
</dbReference>
<gene>
    <name evidence="7" type="ORF">M0813_26330</name>
</gene>
<dbReference type="Proteomes" id="UP001150062">
    <property type="component" value="Unassembled WGS sequence"/>
</dbReference>
<dbReference type="EMBL" id="JAOAOG010000233">
    <property type="protein sequence ID" value="KAJ6238360.1"/>
    <property type="molecule type" value="Genomic_DNA"/>
</dbReference>
<accession>A0ABQ8Y0H8</accession>
<dbReference type="SMART" id="SM00220">
    <property type="entry name" value="S_TKc"/>
    <property type="match status" value="1"/>
</dbReference>